<dbReference type="EMBL" id="FNEO01000012">
    <property type="protein sequence ID" value="SDK09911.1"/>
    <property type="molecule type" value="Genomic_DNA"/>
</dbReference>
<organism evidence="2 4">
    <name type="scientific">Flavobacterium glycines</name>
    <dbReference type="NCBI Taxonomy" id="551990"/>
    <lineage>
        <taxon>Bacteria</taxon>
        <taxon>Pseudomonadati</taxon>
        <taxon>Bacteroidota</taxon>
        <taxon>Flavobacteriia</taxon>
        <taxon>Flavobacteriales</taxon>
        <taxon>Flavobacteriaceae</taxon>
        <taxon>Flavobacterium</taxon>
    </lineage>
</organism>
<comment type="caution">
    <text evidence="2">The sequence shown here is derived from an EMBL/GenBank/DDBJ whole genome shotgun (WGS) entry which is preliminary data.</text>
</comment>
<sequence>MNQQKIEQIKSILKHWNPLGNAEHSIQDLNDYETEVDDIIFNLEIDYDFPEKSVTKNQLSKIVKEVLNQAFGLHLTNSECDAPSEEILKVLNHR</sequence>
<evidence type="ECO:0000313" key="1">
    <source>
        <dbReference type="EMBL" id="GEL11539.1"/>
    </source>
</evidence>
<evidence type="ECO:0000313" key="4">
    <source>
        <dbReference type="Proteomes" id="UP000093226"/>
    </source>
</evidence>
<dbReference type="Proteomes" id="UP000321579">
    <property type="component" value="Unassembled WGS sequence"/>
</dbReference>
<evidence type="ECO:0000313" key="6">
    <source>
        <dbReference type="Proteomes" id="UP000321579"/>
    </source>
</evidence>
<evidence type="ECO:0000313" key="3">
    <source>
        <dbReference type="EMBL" id="SDK09911.1"/>
    </source>
</evidence>
<dbReference type="InterPro" id="IPR023162">
    <property type="entry name" value="Apc36109-like_dom_sf"/>
</dbReference>
<dbReference type="RefSeq" id="WP_066328990.1">
    <property type="nucleotide sequence ID" value="NZ_BJVF01000005.1"/>
</dbReference>
<proteinExistence type="predicted"/>
<accession>A0A1B9DL90</accession>
<evidence type="ECO:0000313" key="5">
    <source>
        <dbReference type="Proteomes" id="UP000182367"/>
    </source>
</evidence>
<evidence type="ECO:0008006" key="7">
    <source>
        <dbReference type="Google" id="ProtNLM"/>
    </source>
</evidence>
<dbReference type="Proteomes" id="UP000182367">
    <property type="component" value="Unassembled WGS sequence"/>
</dbReference>
<protein>
    <recommendedName>
        <fullName evidence="7">DUF1871 domain-containing protein</fullName>
    </recommendedName>
</protein>
<reference evidence="3 5" key="3">
    <citation type="submission" date="2016-10" db="EMBL/GenBank/DDBJ databases">
        <authorList>
            <person name="Varghese N."/>
            <person name="Submissions S."/>
        </authorList>
    </citation>
    <scope>NUCLEOTIDE SEQUENCE [LARGE SCALE GENOMIC DNA]</scope>
    <source>
        <strain evidence="3 5">Gm-149</strain>
    </source>
</reference>
<reference evidence="2" key="2">
    <citation type="submission" date="2016-03" db="EMBL/GenBank/DDBJ databases">
        <authorList>
            <person name="Ploux O."/>
        </authorList>
    </citation>
    <scope>NUCLEOTIDE SEQUENCE</scope>
    <source>
        <strain evidence="2">NBRC 105008</strain>
    </source>
</reference>
<dbReference type="SUPFAM" id="SSF116922">
    <property type="entry name" value="YugE-like"/>
    <property type="match status" value="1"/>
</dbReference>
<gene>
    <name evidence="2" type="ORF">FBGL_12685</name>
    <name evidence="1" type="ORF">FGL01_22780</name>
    <name evidence="3" type="ORF">SAMN05192550_3325</name>
</gene>
<dbReference type="EMBL" id="BJVF01000005">
    <property type="protein sequence ID" value="GEL11539.1"/>
    <property type="molecule type" value="Genomic_DNA"/>
</dbReference>
<reference evidence="1 6" key="4">
    <citation type="submission" date="2019-07" db="EMBL/GenBank/DDBJ databases">
        <title>Whole genome shotgun sequence of Flavobacterium glycines NBRC 105008.</title>
        <authorList>
            <person name="Hosoyama A."/>
            <person name="Uohara A."/>
            <person name="Ohji S."/>
            <person name="Ichikawa N."/>
        </authorList>
    </citation>
    <scope>NUCLEOTIDE SEQUENCE [LARGE SCALE GENOMIC DNA]</scope>
    <source>
        <strain evidence="1 6">NBRC 105008</strain>
    </source>
</reference>
<dbReference type="OrthoDB" id="1447633at2"/>
<dbReference type="Gene3D" id="1.10.340.20">
    <property type="entry name" value="Apc36109-like domain"/>
    <property type="match status" value="1"/>
</dbReference>
<dbReference type="AlphaFoldDB" id="A0A1B9DL90"/>
<reference evidence="4" key="1">
    <citation type="submission" date="2016-03" db="EMBL/GenBank/DDBJ databases">
        <title>Draft genome sequence of Paenibacillus glacialis DSM 22343.</title>
        <authorList>
            <person name="Shin S.-K."/>
            <person name="Yi H."/>
        </authorList>
    </citation>
    <scope>NUCLEOTIDE SEQUENCE [LARGE SCALE GENOMIC DNA]</scope>
    <source>
        <strain evidence="4">NBRC 105008</strain>
    </source>
</reference>
<dbReference type="Proteomes" id="UP000093226">
    <property type="component" value="Unassembled WGS sequence"/>
</dbReference>
<dbReference type="EMBL" id="LVEO01000022">
    <property type="protein sequence ID" value="OCB70413.1"/>
    <property type="molecule type" value="Genomic_DNA"/>
</dbReference>
<evidence type="ECO:0000313" key="2">
    <source>
        <dbReference type="EMBL" id="OCB70413.1"/>
    </source>
</evidence>
<keyword evidence="5" id="KW-1185">Reference proteome</keyword>
<name>A0A1B9DL90_9FLAO</name>